<reference evidence="4 5" key="1">
    <citation type="submission" date="2023-04" db="EMBL/GenBank/DDBJ databases">
        <title>Genome of Basidiobolus ranarum AG-B5.</title>
        <authorList>
            <person name="Stajich J.E."/>
            <person name="Carter-House D."/>
            <person name="Gryganskyi A."/>
        </authorList>
    </citation>
    <scope>NUCLEOTIDE SEQUENCE [LARGE SCALE GENOMIC DNA]</scope>
    <source>
        <strain evidence="4 5">AG-B5</strain>
    </source>
</reference>
<sequence>MYSKEHCLDNEDLDICYVDDEGDIVVISNDTDLEHAVNMARHHGLDRLKLSMSADFVEDGHEEILSEARESTPTPAPREFIPAPAIPEPPKPKSSFGLSNELLYGLAGGFAVATVMGFVMSRMK</sequence>
<feature type="region of interest" description="Disordered" evidence="1">
    <location>
        <begin position="67"/>
        <end position="93"/>
    </location>
</feature>
<dbReference type="EMBL" id="JASJQH010009852">
    <property type="protein sequence ID" value="KAK9674973.1"/>
    <property type="molecule type" value="Genomic_DNA"/>
</dbReference>
<dbReference type="Pfam" id="PF00564">
    <property type="entry name" value="PB1"/>
    <property type="match status" value="1"/>
</dbReference>
<evidence type="ECO:0000256" key="2">
    <source>
        <dbReference type="SAM" id="Phobius"/>
    </source>
</evidence>
<evidence type="ECO:0000313" key="5">
    <source>
        <dbReference type="Proteomes" id="UP001479436"/>
    </source>
</evidence>
<keyword evidence="2" id="KW-1133">Transmembrane helix</keyword>
<comment type="caution">
    <text evidence="4">The sequence shown here is derived from an EMBL/GenBank/DDBJ whole genome shotgun (WGS) entry which is preliminary data.</text>
</comment>
<dbReference type="SUPFAM" id="SSF54277">
    <property type="entry name" value="CAD &amp; PB1 domains"/>
    <property type="match status" value="1"/>
</dbReference>
<evidence type="ECO:0000313" key="4">
    <source>
        <dbReference type="EMBL" id="KAK9674973.1"/>
    </source>
</evidence>
<accession>A0ABR2VL81</accession>
<dbReference type="Gene3D" id="3.10.20.90">
    <property type="entry name" value="Phosphatidylinositol 3-kinase Catalytic Subunit, Chain A, domain 1"/>
    <property type="match status" value="1"/>
</dbReference>
<proteinExistence type="predicted"/>
<protein>
    <recommendedName>
        <fullName evidence="3">PB1 domain-containing protein</fullName>
    </recommendedName>
</protein>
<dbReference type="InterPro" id="IPR000270">
    <property type="entry name" value="PB1_dom"/>
</dbReference>
<keyword evidence="2" id="KW-0812">Transmembrane</keyword>
<evidence type="ECO:0000256" key="1">
    <source>
        <dbReference type="SAM" id="MobiDB-lite"/>
    </source>
</evidence>
<feature type="transmembrane region" description="Helical" evidence="2">
    <location>
        <begin position="102"/>
        <end position="120"/>
    </location>
</feature>
<keyword evidence="5" id="KW-1185">Reference proteome</keyword>
<keyword evidence="2" id="KW-0472">Membrane</keyword>
<dbReference type="PROSITE" id="PS51745">
    <property type="entry name" value="PB1"/>
    <property type="match status" value="1"/>
</dbReference>
<gene>
    <name evidence="4" type="ORF">K7432_016752</name>
</gene>
<feature type="domain" description="PB1" evidence="3">
    <location>
        <begin position="1"/>
        <end position="47"/>
    </location>
</feature>
<organism evidence="4 5">
    <name type="scientific">Basidiobolus ranarum</name>
    <dbReference type="NCBI Taxonomy" id="34480"/>
    <lineage>
        <taxon>Eukaryota</taxon>
        <taxon>Fungi</taxon>
        <taxon>Fungi incertae sedis</taxon>
        <taxon>Zoopagomycota</taxon>
        <taxon>Entomophthoromycotina</taxon>
        <taxon>Basidiobolomycetes</taxon>
        <taxon>Basidiobolales</taxon>
        <taxon>Basidiobolaceae</taxon>
        <taxon>Basidiobolus</taxon>
    </lineage>
</organism>
<dbReference type="Proteomes" id="UP001479436">
    <property type="component" value="Unassembled WGS sequence"/>
</dbReference>
<name>A0ABR2VL81_9FUNG</name>
<dbReference type="InterPro" id="IPR053793">
    <property type="entry name" value="PB1-like"/>
</dbReference>
<evidence type="ECO:0000259" key="3">
    <source>
        <dbReference type="PROSITE" id="PS51745"/>
    </source>
</evidence>